<dbReference type="Gene3D" id="3.40.710.10">
    <property type="entry name" value="DD-peptidase/beta-lactamase superfamily"/>
    <property type="match status" value="1"/>
</dbReference>
<keyword evidence="4" id="KW-1185">Reference proteome</keyword>
<reference evidence="3 4" key="1">
    <citation type="submission" date="2017-01" db="EMBL/GenBank/DDBJ databases">
        <title>A new Hymenobacter.</title>
        <authorList>
            <person name="Liang Y."/>
            <person name="Feng F."/>
        </authorList>
    </citation>
    <scope>NUCLEOTIDE SEQUENCE [LARGE SCALE GENOMIC DNA]</scope>
    <source>
        <strain evidence="3">MIMBbqt21</strain>
    </source>
</reference>
<dbReference type="InterPro" id="IPR012338">
    <property type="entry name" value="Beta-lactam/transpept-like"/>
</dbReference>
<dbReference type="RefSeq" id="WP_086593911.1">
    <property type="nucleotide sequence ID" value="NZ_MTSE01000004.1"/>
</dbReference>
<dbReference type="Pfam" id="PF00144">
    <property type="entry name" value="Beta-lactamase"/>
    <property type="match status" value="1"/>
</dbReference>
<gene>
    <name evidence="3" type="ORF">BXP70_09960</name>
</gene>
<comment type="caution">
    <text evidence="3">The sequence shown here is derived from an EMBL/GenBank/DDBJ whole genome shotgun (WGS) entry which is preliminary data.</text>
</comment>
<evidence type="ECO:0000259" key="2">
    <source>
        <dbReference type="Pfam" id="PF00144"/>
    </source>
</evidence>
<feature type="domain" description="Beta-lactamase-related" evidence="2">
    <location>
        <begin position="49"/>
        <end position="389"/>
    </location>
</feature>
<evidence type="ECO:0000256" key="1">
    <source>
        <dbReference type="SAM" id="SignalP"/>
    </source>
</evidence>
<evidence type="ECO:0000313" key="3">
    <source>
        <dbReference type="EMBL" id="OUJ74062.1"/>
    </source>
</evidence>
<sequence length="514" mass="57127">MRLSSVLLLVLFSLRAFAQLKPAPITYSAPIFADTARMAKIRKALPVLERMYQEYATAVHAPGFVYGVMVDGQLLNAGGTGYTNLEQKAPATPQSAFRIASMSKSFTAMAILKLRDAGKLRLDDPVSQYIPSFKKQHFPTTDAPDVTIRHLLTHAAGLPEDNPWGDRQLAISDAQLLAFINNGLSYSNDPGITYEYSNLGFVTLGYIIQKVSGQPYQQYINDNILKPLGMTHTYWEYAKVPAAQLAHGYRWLNEQWVEQPMLHDGAGGAMGGLITTMEDFGKYMAFHQSAWPPSSAPEKGPVKRSSVREMQHPWNLNALNAQYKYPSGRACPQVTAYGYGMRWSKDCENRVTVGHSGGLPGFGSNWAILPDYGIGVACFANVTYAPTSRIMIRMIDTLITLADLKPRQLRPSSVLNERKAQLVKLLPSWNGAEASGIFAENFFLDYFTTSLRKEATALFERAGKIVRVGELVPENGLRGSFLLEGEKENLEVSFTLTPDQVPRIQEYHLTEKKK</sequence>
<name>A0A243WEI6_9BACT</name>
<dbReference type="GO" id="GO:0016787">
    <property type="term" value="F:hydrolase activity"/>
    <property type="evidence" value="ECO:0007669"/>
    <property type="project" value="UniProtKB-KW"/>
</dbReference>
<dbReference type="EMBL" id="MTSE01000004">
    <property type="protein sequence ID" value="OUJ74062.1"/>
    <property type="molecule type" value="Genomic_DNA"/>
</dbReference>
<dbReference type="Proteomes" id="UP000194873">
    <property type="component" value="Unassembled WGS sequence"/>
</dbReference>
<dbReference type="InterPro" id="IPR001466">
    <property type="entry name" value="Beta-lactam-related"/>
</dbReference>
<keyword evidence="3" id="KW-0378">Hydrolase</keyword>
<feature type="chain" id="PRO_5012783383" evidence="1">
    <location>
        <begin position="19"/>
        <end position="514"/>
    </location>
</feature>
<proteinExistence type="predicted"/>
<keyword evidence="1" id="KW-0732">Signal</keyword>
<feature type="signal peptide" evidence="1">
    <location>
        <begin position="1"/>
        <end position="18"/>
    </location>
</feature>
<protein>
    <submittedName>
        <fullName evidence="3">Serine hydrolase</fullName>
    </submittedName>
</protein>
<dbReference type="SUPFAM" id="SSF56601">
    <property type="entry name" value="beta-lactamase/transpeptidase-like"/>
    <property type="match status" value="1"/>
</dbReference>
<organism evidence="3 4">
    <name type="scientific">Hymenobacter crusticola</name>
    <dbReference type="NCBI Taxonomy" id="1770526"/>
    <lineage>
        <taxon>Bacteria</taxon>
        <taxon>Pseudomonadati</taxon>
        <taxon>Bacteroidota</taxon>
        <taxon>Cytophagia</taxon>
        <taxon>Cytophagales</taxon>
        <taxon>Hymenobacteraceae</taxon>
        <taxon>Hymenobacter</taxon>
    </lineage>
</organism>
<dbReference type="AlphaFoldDB" id="A0A243WEI6"/>
<dbReference type="PANTHER" id="PTHR46825">
    <property type="entry name" value="D-ALANYL-D-ALANINE-CARBOXYPEPTIDASE/ENDOPEPTIDASE AMPH"/>
    <property type="match status" value="1"/>
</dbReference>
<accession>A0A243WEI6</accession>
<dbReference type="InterPro" id="IPR050491">
    <property type="entry name" value="AmpC-like"/>
</dbReference>
<dbReference type="OrthoDB" id="9797709at2"/>
<evidence type="ECO:0000313" key="4">
    <source>
        <dbReference type="Proteomes" id="UP000194873"/>
    </source>
</evidence>
<dbReference type="PANTHER" id="PTHR46825:SF9">
    <property type="entry name" value="BETA-LACTAMASE-RELATED DOMAIN-CONTAINING PROTEIN"/>
    <property type="match status" value="1"/>
</dbReference>